<evidence type="ECO:0000313" key="2">
    <source>
        <dbReference type="Proteomes" id="UP000054526"/>
    </source>
</evidence>
<reference evidence="1 2" key="1">
    <citation type="submission" date="2014-12" db="EMBL/GenBank/DDBJ databases">
        <title>Draft genome sequence of Cohnella kolymensis strain B-2846.</title>
        <authorList>
            <person name="Karlyshev A.V."/>
            <person name="Kudryashova E.B."/>
        </authorList>
    </citation>
    <scope>NUCLEOTIDE SEQUENCE [LARGE SCALE GENOMIC DNA]</scope>
    <source>
        <strain evidence="1 2">VKM B-2846</strain>
    </source>
</reference>
<dbReference type="RefSeq" id="WP_041060399.1">
    <property type="nucleotide sequence ID" value="NZ_JXAL01000003.1"/>
</dbReference>
<accession>A0ABR5A7J7</accession>
<gene>
    <name evidence="1" type="ORF">SD71_05050</name>
</gene>
<dbReference type="Proteomes" id="UP000054526">
    <property type="component" value="Unassembled WGS sequence"/>
</dbReference>
<evidence type="ECO:0000313" key="1">
    <source>
        <dbReference type="EMBL" id="KIL37031.1"/>
    </source>
</evidence>
<organism evidence="1 2">
    <name type="scientific">Cohnella kolymensis</name>
    <dbReference type="NCBI Taxonomy" id="1590652"/>
    <lineage>
        <taxon>Bacteria</taxon>
        <taxon>Bacillati</taxon>
        <taxon>Bacillota</taxon>
        <taxon>Bacilli</taxon>
        <taxon>Bacillales</taxon>
        <taxon>Paenibacillaceae</taxon>
        <taxon>Cohnella</taxon>
    </lineage>
</organism>
<keyword evidence="2" id="KW-1185">Reference proteome</keyword>
<proteinExistence type="predicted"/>
<sequence length="150" mass="16672">MDRHIASVVRQVVDEYLSRLEAEQHKTKLVIVLEYESVEQDGVLKAVQSLTAAYEAAVFASEAWHTQAVNQLKPISVFQLRGNRKALIEALQSAEALVVPSISYSYIAKLSMTMDDDPPLYASIAMQLQGKPVMICDDNLAFDVREASMV</sequence>
<protein>
    <submittedName>
        <fullName evidence="1">Uncharacterized protein</fullName>
    </submittedName>
</protein>
<dbReference type="EMBL" id="JXAL01000003">
    <property type="protein sequence ID" value="KIL37031.1"/>
    <property type="molecule type" value="Genomic_DNA"/>
</dbReference>
<name>A0ABR5A7J7_9BACL</name>
<comment type="caution">
    <text evidence="1">The sequence shown here is derived from an EMBL/GenBank/DDBJ whole genome shotgun (WGS) entry which is preliminary data.</text>
</comment>